<accession>A0A8G1UIT0</accession>
<reference evidence="2 3" key="1">
    <citation type="submission" date="2018-11" db="EMBL/GenBank/DDBJ databases">
        <title>Sequencing the genomes of 1000 actinobacteria strains.</title>
        <authorList>
            <person name="Klenk H.-P."/>
        </authorList>
    </citation>
    <scope>NUCLEOTIDE SEQUENCE [LARGE SCALE GENOMIC DNA]</scope>
    <source>
        <strain evidence="2 3">DSM 44780</strain>
    </source>
</reference>
<feature type="region of interest" description="Disordered" evidence="1">
    <location>
        <begin position="137"/>
        <end position="178"/>
    </location>
</feature>
<feature type="compositionally biased region" description="Gly residues" evidence="1">
    <location>
        <begin position="159"/>
        <end position="171"/>
    </location>
</feature>
<evidence type="ECO:0000313" key="2">
    <source>
        <dbReference type="EMBL" id="ROR44761.1"/>
    </source>
</evidence>
<protein>
    <submittedName>
        <fullName evidence="2">Uncharacterized protein</fullName>
    </submittedName>
</protein>
<proteinExistence type="predicted"/>
<name>A0A8G1UIT0_9ACTN</name>
<sequence length="178" mass="18657">MFIDAYQEGFKGVCRLGFSGYVRCMSGRISASRASAVRAAQQAKAARDAVRLKRERQVESALADFYEQTGRAEHLRATARARAEKILAEAETAALEPERLAREAVGKLADLGEPRDQIAELTGLSLPEVRTVLAEVAEAGRPGSGDRRDTDAIATAGPDPGGATTGCGDAAGGEPAQG</sequence>
<gene>
    <name evidence="2" type="ORF">EDD39_2969</name>
</gene>
<dbReference type="EMBL" id="RJVJ01000001">
    <property type="protein sequence ID" value="ROR44761.1"/>
    <property type="molecule type" value="Genomic_DNA"/>
</dbReference>
<organism evidence="2 3">
    <name type="scientific">Kitasatospora cineracea</name>
    <dbReference type="NCBI Taxonomy" id="88074"/>
    <lineage>
        <taxon>Bacteria</taxon>
        <taxon>Bacillati</taxon>
        <taxon>Actinomycetota</taxon>
        <taxon>Actinomycetes</taxon>
        <taxon>Kitasatosporales</taxon>
        <taxon>Streptomycetaceae</taxon>
        <taxon>Kitasatospora</taxon>
    </lineage>
</organism>
<dbReference type="AlphaFoldDB" id="A0A8G1UIT0"/>
<evidence type="ECO:0000313" key="3">
    <source>
        <dbReference type="Proteomes" id="UP000267408"/>
    </source>
</evidence>
<dbReference type="Proteomes" id="UP000267408">
    <property type="component" value="Unassembled WGS sequence"/>
</dbReference>
<comment type="caution">
    <text evidence="2">The sequence shown here is derived from an EMBL/GenBank/DDBJ whole genome shotgun (WGS) entry which is preliminary data.</text>
</comment>
<evidence type="ECO:0000256" key="1">
    <source>
        <dbReference type="SAM" id="MobiDB-lite"/>
    </source>
</evidence>